<feature type="domain" description="Ketoreductase" evidence="5">
    <location>
        <begin position="49"/>
        <end position="236"/>
    </location>
</feature>
<evidence type="ECO:0000256" key="3">
    <source>
        <dbReference type="ARBA" id="ARBA00023002"/>
    </source>
</evidence>
<evidence type="ECO:0000313" key="6">
    <source>
        <dbReference type="EMBL" id="KDN70060.1"/>
    </source>
</evidence>
<evidence type="ECO:0000313" key="7">
    <source>
        <dbReference type="Proteomes" id="UP000027238"/>
    </source>
</evidence>
<dbReference type="HOGENOM" id="CLU_010194_2_10_1"/>
<dbReference type="Proteomes" id="UP000027238">
    <property type="component" value="Unassembled WGS sequence"/>
</dbReference>
<keyword evidence="2" id="KW-0521">NADP</keyword>
<evidence type="ECO:0000259" key="5">
    <source>
        <dbReference type="SMART" id="SM00822"/>
    </source>
</evidence>
<evidence type="ECO:0000256" key="1">
    <source>
        <dbReference type="ARBA" id="ARBA00006484"/>
    </source>
</evidence>
<reference evidence="7" key="1">
    <citation type="journal article" date="2014" name="Genome Announc.">
        <title>Draft genome sequence of Colletotrichum sublineola, a destructive pathogen of cultivated sorghum.</title>
        <authorList>
            <person name="Baroncelli R."/>
            <person name="Sanz-Martin J.M."/>
            <person name="Rech G.E."/>
            <person name="Sukno S.A."/>
            <person name="Thon M.R."/>
        </authorList>
    </citation>
    <scope>NUCLEOTIDE SEQUENCE [LARGE SCALE GENOMIC DNA]</scope>
    <source>
        <strain evidence="7">TX430BB</strain>
    </source>
</reference>
<dbReference type="InterPro" id="IPR057326">
    <property type="entry name" value="KR_dom"/>
</dbReference>
<name>A0A066XVS2_COLSU</name>
<dbReference type="eggNOG" id="KOG1205">
    <property type="taxonomic scope" value="Eukaryota"/>
</dbReference>
<organism evidence="6 7">
    <name type="scientific">Colletotrichum sublineola</name>
    <name type="common">Sorghum anthracnose fungus</name>
    <dbReference type="NCBI Taxonomy" id="1173701"/>
    <lineage>
        <taxon>Eukaryota</taxon>
        <taxon>Fungi</taxon>
        <taxon>Dikarya</taxon>
        <taxon>Ascomycota</taxon>
        <taxon>Pezizomycotina</taxon>
        <taxon>Sordariomycetes</taxon>
        <taxon>Hypocreomycetidae</taxon>
        <taxon>Glomerellales</taxon>
        <taxon>Glomerellaceae</taxon>
        <taxon>Colletotrichum</taxon>
        <taxon>Colletotrichum graminicola species complex</taxon>
    </lineage>
</organism>
<dbReference type="InterPro" id="IPR020904">
    <property type="entry name" value="Sc_DH/Rdtase_CS"/>
</dbReference>
<dbReference type="OrthoDB" id="1274115at2759"/>
<dbReference type="PRINTS" id="PR00080">
    <property type="entry name" value="SDRFAMILY"/>
</dbReference>
<keyword evidence="7" id="KW-1185">Reference proteome</keyword>
<sequence>MTWLGRTWLLCSPAARLPPLSRVGGGKRALGLFDSLGSGPRRYSRLAGKTVLITGASSGIGRSTALAFARAEPNDLRLVLISRRRTELEKVTREIQDVAGDGVQINILPLDIGNLDETRRVMDKIPRAFRKVDILINNAGVALGGMATLPTIKESDMLTMFNTNVLGLIALTQTVLPSFLERGRGDVINIGSIAGKDAYEGASVYCATKAAVRALTASMRCELVSTDIRVMEISPGQTRTDIARVRFAGDQQAADQTYEGYTPLEADDVAELILFAATRPPHVVLADSLLLCNTQVSISDSDKP</sequence>
<dbReference type="EMBL" id="JMSE01000405">
    <property type="protein sequence ID" value="KDN70060.1"/>
    <property type="molecule type" value="Genomic_DNA"/>
</dbReference>
<dbReference type="PANTHER" id="PTHR42901:SF1">
    <property type="entry name" value="ALCOHOL DEHYDROGENASE"/>
    <property type="match status" value="1"/>
</dbReference>
<accession>A0A066XVS2</accession>
<dbReference type="InterPro" id="IPR036291">
    <property type="entry name" value="NAD(P)-bd_dom_sf"/>
</dbReference>
<dbReference type="SMART" id="SM00822">
    <property type="entry name" value="PKS_KR"/>
    <property type="match status" value="1"/>
</dbReference>
<evidence type="ECO:0000256" key="2">
    <source>
        <dbReference type="ARBA" id="ARBA00022857"/>
    </source>
</evidence>
<comment type="caution">
    <text evidence="6">The sequence shown here is derived from an EMBL/GenBank/DDBJ whole genome shotgun (WGS) entry which is preliminary data.</text>
</comment>
<keyword evidence="3" id="KW-0560">Oxidoreductase</keyword>
<proteinExistence type="inferred from homology"/>
<dbReference type="PROSITE" id="PS00061">
    <property type="entry name" value="ADH_SHORT"/>
    <property type="match status" value="1"/>
</dbReference>
<dbReference type="FunFam" id="3.40.50.720:FF:000047">
    <property type="entry name" value="NADP-dependent L-serine/L-allo-threonine dehydrogenase"/>
    <property type="match status" value="1"/>
</dbReference>
<dbReference type="AlphaFoldDB" id="A0A066XVS2"/>
<dbReference type="PANTHER" id="PTHR42901">
    <property type="entry name" value="ALCOHOL DEHYDROGENASE"/>
    <property type="match status" value="1"/>
</dbReference>
<dbReference type="Gene3D" id="3.40.50.720">
    <property type="entry name" value="NAD(P)-binding Rossmann-like Domain"/>
    <property type="match status" value="1"/>
</dbReference>
<dbReference type="PRINTS" id="PR00081">
    <property type="entry name" value="GDHRDH"/>
</dbReference>
<dbReference type="Pfam" id="PF00106">
    <property type="entry name" value="adh_short"/>
    <property type="match status" value="1"/>
</dbReference>
<gene>
    <name evidence="6" type="ORF">CSUB01_12629</name>
</gene>
<dbReference type="InterPro" id="IPR002347">
    <property type="entry name" value="SDR_fam"/>
</dbReference>
<dbReference type="SUPFAM" id="SSF51735">
    <property type="entry name" value="NAD(P)-binding Rossmann-fold domains"/>
    <property type="match status" value="1"/>
</dbReference>
<comment type="similarity">
    <text evidence="1 4">Belongs to the short-chain dehydrogenases/reductases (SDR) family.</text>
</comment>
<evidence type="ECO:0000256" key="4">
    <source>
        <dbReference type="RuleBase" id="RU000363"/>
    </source>
</evidence>
<dbReference type="GO" id="GO:0016616">
    <property type="term" value="F:oxidoreductase activity, acting on the CH-OH group of donors, NAD or NADP as acceptor"/>
    <property type="evidence" value="ECO:0007669"/>
    <property type="project" value="UniProtKB-ARBA"/>
</dbReference>
<dbReference type="STRING" id="1173701.A0A066XVS2"/>
<protein>
    <submittedName>
        <fullName evidence="6">Putative NADP-dependent L-serine/L-allo-threonine dehydrogenase ydfG</fullName>
    </submittedName>
</protein>